<dbReference type="OrthoDB" id="673865at2759"/>
<dbReference type="Gene3D" id="3.80.10.10">
    <property type="entry name" value="Ribonuclease Inhibitor"/>
    <property type="match status" value="1"/>
</dbReference>
<reference evidence="2 3" key="1">
    <citation type="journal article" date="2019" name="Sci. Rep.">
        <title>A high-quality genome of Eragrostis curvula grass provides insights into Poaceae evolution and supports new strategies to enhance forage quality.</title>
        <authorList>
            <person name="Carballo J."/>
            <person name="Santos B.A.C.M."/>
            <person name="Zappacosta D."/>
            <person name="Garbus I."/>
            <person name="Selva J.P."/>
            <person name="Gallo C.A."/>
            <person name="Diaz A."/>
            <person name="Albertini E."/>
            <person name="Caccamo M."/>
            <person name="Echenique V."/>
        </authorList>
    </citation>
    <scope>NUCLEOTIDE SEQUENCE [LARGE SCALE GENOMIC DNA]</scope>
    <source>
        <strain evidence="3">cv. Victoria</strain>
        <tissue evidence="2">Leaf</tissue>
    </source>
</reference>
<keyword evidence="3" id="KW-1185">Reference proteome</keyword>
<sequence>MGGDHEKRRRAGGGEEDRISELPEALRLQILSLLPLKSAIRTGALSSRWRGLWEQRWPDPSSLFFRLPVGASAAARAEPLATIDRRGRRRIDCFSLAFHSGQISQPDLKRCVDYAAACEVEDLHLRLDGGGGRGSRGGTRRPGMLAVHFPVGSPLLARLSVRGINLTASANAMVRTLEVIHLHSVPLTDAALRRVVGACPRLRELELRYCRRLRRIDFTTVGAGNLRSFTIVDCSRATELRVPVAPKLRSFRFSGAFLSSNILCGGAMGTLEHLYLCSGGPETGLPATNLPSTVPRLSNLTVLTLCSIALQYVSVFAAKTVMESKLCNLKELHFLMFGMANSNLADIYIFLKTCPCPQLQRLFVQLPTNTRDSFTENFLEVAEEEPPKGGLENLWLVKMTNFKGHRNEIQLVDFLLRKANHLKKLFLIPPKEDHSRGLRKTQVDVLPNFIKTEILLLERASANVQIIFCESDGPETQPVHSEVFVRF</sequence>
<dbReference type="AlphaFoldDB" id="A0A5J9VCU5"/>
<name>A0A5J9VCU5_9POAL</name>
<organism evidence="2 3">
    <name type="scientific">Eragrostis curvula</name>
    <name type="common">weeping love grass</name>
    <dbReference type="NCBI Taxonomy" id="38414"/>
    <lineage>
        <taxon>Eukaryota</taxon>
        <taxon>Viridiplantae</taxon>
        <taxon>Streptophyta</taxon>
        <taxon>Embryophyta</taxon>
        <taxon>Tracheophyta</taxon>
        <taxon>Spermatophyta</taxon>
        <taxon>Magnoliopsida</taxon>
        <taxon>Liliopsida</taxon>
        <taxon>Poales</taxon>
        <taxon>Poaceae</taxon>
        <taxon>PACMAD clade</taxon>
        <taxon>Chloridoideae</taxon>
        <taxon>Eragrostideae</taxon>
        <taxon>Eragrostidinae</taxon>
        <taxon>Eragrostis</taxon>
    </lineage>
</organism>
<evidence type="ECO:0000313" key="3">
    <source>
        <dbReference type="Proteomes" id="UP000324897"/>
    </source>
</evidence>
<feature type="domain" description="F-box" evidence="1">
    <location>
        <begin position="16"/>
        <end position="67"/>
    </location>
</feature>
<dbReference type="InterPro" id="IPR055357">
    <property type="entry name" value="LRR_At1g61320_AtMIF1"/>
</dbReference>
<accession>A0A5J9VCU5</accession>
<dbReference type="CDD" id="cd22160">
    <property type="entry name" value="F-box_AtFBL13-like"/>
    <property type="match status" value="1"/>
</dbReference>
<evidence type="ECO:0000313" key="2">
    <source>
        <dbReference type="EMBL" id="TVU32670.1"/>
    </source>
</evidence>
<dbReference type="SUPFAM" id="SSF52047">
    <property type="entry name" value="RNI-like"/>
    <property type="match status" value="1"/>
</dbReference>
<dbReference type="InterPro" id="IPR032675">
    <property type="entry name" value="LRR_dom_sf"/>
</dbReference>
<protein>
    <recommendedName>
        <fullName evidence="1">F-box domain-containing protein</fullName>
    </recommendedName>
</protein>
<evidence type="ECO:0000259" key="1">
    <source>
        <dbReference type="PROSITE" id="PS50181"/>
    </source>
</evidence>
<dbReference type="InterPro" id="IPR053781">
    <property type="entry name" value="F-box_AtFBL13-like"/>
</dbReference>
<dbReference type="Gramene" id="TVU32670">
    <property type="protein sequence ID" value="TVU32670"/>
    <property type="gene ID" value="EJB05_24413"/>
</dbReference>
<dbReference type="InterPro" id="IPR036047">
    <property type="entry name" value="F-box-like_dom_sf"/>
</dbReference>
<proteinExistence type="predicted"/>
<comment type="caution">
    <text evidence="2">The sequence shown here is derived from an EMBL/GenBank/DDBJ whole genome shotgun (WGS) entry which is preliminary data.</text>
</comment>
<dbReference type="PANTHER" id="PTHR34145">
    <property type="entry name" value="OS02G0105600 PROTEIN"/>
    <property type="match status" value="1"/>
</dbReference>
<dbReference type="Proteomes" id="UP000324897">
    <property type="component" value="Chromosome 1"/>
</dbReference>
<dbReference type="Pfam" id="PF00646">
    <property type="entry name" value="F-box"/>
    <property type="match status" value="1"/>
</dbReference>
<gene>
    <name evidence="2" type="ORF">EJB05_24413</name>
</gene>
<dbReference type="InterPro" id="IPR053772">
    <property type="entry name" value="At1g61320/At1g61330-like"/>
</dbReference>
<dbReference type="SUPFAM" id="SSF81383">
    <property type="entry name" value="F-box domain"/>
    <property type="match status" value="1"/>
</dbReference>
<dbReference type="Gene3D" id="1.20.1280.50">
    <property type="match status" value="1"/>
</dbReference>
<dbReference type="PANTHER" id="PTHR34145:SF65">
    <property type="entry name" value="FBD DOMAIN-CONTAINING PROTEIN"/>
    <property type="match status" value="1"/>
</dbReference>
<dbReference type="Pfam" id="PF23622">
    <property type="entry name" value="LRR_At1g61320_AtMIF1"/>
    <property type="match status" value="1"/>
</dbReference>
<dbReference type="EMBL" id="RWGY01000011">
    <property type="protein sequence ID" value="TVU32670.1"/>
    <property type="molecule type" value="Genomic_DNA"/>
</dbReference>
<dbReference type="InterPro" id="IPR001810">
    <property type="entry name" value="F-box_dom"/>
</dbReference>
<dbReference type="PROSITE" id="PS50181">
    <property type="entry name" value="FBOX"/>
    <property type="match status" value="1"/>
</dbReference>